<evidence type="ECO:0000256" key="5">
    <source>
        <dbReference type="ARBA" id="ARBA00012483"/>
    </source>
</evidence>
<dbReference type="InterPro" id="IPR036116">
    <property type="entry name" value="FN3_sf"/>
</dbReference>
<dbReference type="Gene3D" id="3.30.160.60">
    <property type="entry name" value="Classic Zinc Finger"/>
    <property type="match status" value="1"/>
</dbReference>
<evidence type="ECO:0000256" key="19">
    <source>
        <dbReference type="ARBA" id="ARBA00073068"/>
    </source>
</evidence>
<dbReference type="AlphaFoldDB" id="A0A6I8SA80"/>
<keyword evidence="13" id="KW-0833">Ubl conjugation pathway</keyword>
<dbReference type="SMART" id="SM00184">
    <property type="entry name" value="RING"/>
    <property type="match status" value="1"/>
</dbReference>
<dbReference type="GO" id="GO:0061630">
    <property type="term" value="F:ubiquitin protein ligase activity"/>
    <property type="evidence" value="ECO:0007669"/>
    <property type="project" value="UniProtKB-EC"/>
</dbReference>
<dbReference type="InterPro" id="IPR011936">
    <property type="entry name" value="Myxo_disulph_rpt"/>
</dbReference>
<dbReference type="Pfam" id="PF25900">
    <property type="entry name" value="PAPPA"/>
    <property type="match status" value="1"/>
</dbReference>
<evidence type="ECO:0000256" key="24">
    <source>
        <dbReference type="SAM" id="Coils"/>
    </source>
</evidence>
<dbReference type="SUPFAM" id="SSF101898">
    <property type="entry name" value="NHL repeat"/>
    <property type="match status" value="1"/>
</dbReference>
<dbReference type="InterPro" id="IPR027370">
    <property type="entry name" value="Znf-RING_euk"/>
</dbReference>
<dbReference type="SUPFAM" id="SSF49265">
    <property type="entry name" value="Fibronectin type III"/>
    <property type="match status" value="1"/>
</dbReference>
<evidence type="ECO:0000256" key="2">
    <source>
        <dbReference type="ARBA" id="ARBA00004496"/>
    </source>
</evidence>
<keyword evidence="12 22" id="KW-0863">Zinc-finger</keyword>
<evidence type="ECO:0000256" key="4">
    <source>
        <dbReference type="ARBA" id="ARBA00008518"/>
    </source>
</evidence>
<evidence type="ECO:0000256" key="25">
    <source>
        <dbReference type="SAM" id="MobiDB-lite"/>
    </source>
</evidence>
<proteinExistence type="inferred from homology"/>
<dbReference type="PROSITE" id="PS50089">
    <property type="entry name" value="ZF_RING_2"/>
    <property type="match status" value="1"/>
</dbReference>
<dbReference type="Xenbase" id="XB-GENE-482885">
    <property type="gene designation" value="pappa"/>
</dbReference>
<dbReference type="GO" id="GO:0043123">
    <property type="term" value="P:positive regulation of canonical NF-kappaB signal transduction"/>
    <property type="evidence" value="ECO:0007669"/>
    <property type="project" value="UniProtKB-ARBA"/>
</dbReference>
<evidence type="ECO:0000256" key="11">
    <source>
        <dbReference type="ARBA" id="ARBA00022737"/>
    </source>
</evidence>
<keyword evidence="14" id="KW-0862">Zinc</keyword>
<evidence type="ECO:0000256" key="1">
    <source>
        <dbReference type="ARBA" id="ARBA00000900"/>
    </source>
</evidence>
<evidence type="ECO:0000256" key="15">
    <source>
        <dbReference type="ARBA" id="ARBA00022843"/>
    </source>
</evidence>
<dbReference type="GO" id="GO:0042802">
    <property type="term" value="F:identical protein binding"/>
    <property type="evidence" value="ECO:0007669"/>
    <property type="project" value="UniProtKB-ARBA"/>
</dbReference>
<evidence type="ECO:0000256" key="16">
    <source>
        <dbReference type="ARBA" id="ARBA00023054"/>
    </source>
</evidence>
<dbReference type="Ensembl" id="ENSXETT00000066748">
    <property type="protein sequence ID" value="ENSXETP00000093792"/>
    <property type="gene ID" value="ENSXETG00000021730"/>
</dbReference>
<evidence type="ECO:0000256" key="12">
    <source>
        <dbReference type="ARBA" id="ARBA00022771"/>
    </source>
</evidence>
<feature type="repeat" description="NHL" evidence="23">
    <location>
        <begin position="711"/>
        <end position="754"/>
    </location>
</feature>
<dbReference type="GO" id="GO:0051247">
    <property type="term" value="P:positive regulation of protein metabolic process"/>
    <property type="evidence" value="ECO:0007669"/>
    <property type="project" value="UniProtKB-ARBA"/>
</dbReference>
<feature type="compositionally biased region" description="Basic and acidic residues" evidence="25">
    <location>
        <begin position="41"/>
        <end position="51"/>
    </location>
</feature>
<dbReference type="FunFam" id="2.120.10.30:FF:000039">
    <property type="entry name" value="E3 ubiquitin-protein ligase TRIM32"/>
    <property type="match status" value="1"/>
</dbReference>
<dbReference type="InterPro" id="IPR001258">
    <property type="entry name" value="NHL_repeat"/>
</dbReference>
<dbReference type="CDD" id="cd19806">
    <property type="entry name" value="Bbox1_TRIM32_C-VII"/>
    <property type="match status" value="1"/>
</dbReference>
<dbReference type="GeneTree" id="ENSGT00940000156654"/>
<comment type="subunit">
    <text evidence="18">It self-associates. Interacts with DTNBP1. Interacts with PIAS4/PIASY upon treatment with UVB and TNF-alpha. Interacts with AMBRA1; promoting activation of ULK1 through unanchored 'Lys-63'-linked polyubiquitin chains. Interacts with TICAM1 and TAX1BP1; these interactions target TICAM1 to TAX1BP1-mediated selective autophagic degradation.</text>
</comment>
<dbReference type="GO" id="GO:0010557">
    <property type="term" value="P:positive regulation of macromolecule biosynthetic process"/>
    <property type="evidence" value="ECO:0007669"/>
    <property type="project" value="UniProtKB-ARBA"/>
</dbReference>
<name>A0A6I8SA80_XENTR</name>
<comment type="similarity">
    <text evidence="4">Belongs to the TRIM/RBCC family.</text>
</comment>
<dbReference type="CDD" id="cd14961">
    <property type="entry name" value="NHL_TRIM32_like"/>
    <property type="match status" value="1"/>
</dbReference>
<keyword evidence="15" id="KW-0832">Ubl conjugation</keyword>
<evidence type="ECO:0000259" key="26">
    <source>
        <dbReference type="PROSITE" id="PS50089"/>
    </source>
</evidence>
<dbReference type="InterPro" id="IPR001841">
    <property type="entry name" value="Znf_RING"/>
</dbReference>
<evidence type="ECO:0000256" key="20">
    <source>
        <dbReference type="ARBA" id="ARBA00075992"/>
    </source>
</evidence>
<dbReference type="FunFam" id="2.120.10.30:FF:000034">
    <property type="entry name" value="E3 ubiquitin-protein ligase TRIM32"/>
    <property type="match status" value="1"/>
</dbReference>
<dbReference type="Pfam" id="PF01436">
    <property type="entry name" value="NHL"/>
    <property type="match status" value="3"/>
</dbReference>
<dbReference type="GO" id="GO:0000209">
    <property type="term" value="P:protein polyubiquitination"/>
    <property type="evidence" value="ECO:0007669"/>
    <property type="project" value="UniProtKB-ARBA"/>
</dbReference>
<keyword evidence="11" id="KW-0677">Repeat</keyword>
<evidence type="ECO:0000256" key="3">
    <source>
        <dbReference type="ARBA" id="ARBA00004906"/>
    </source>
</evidence>
<evidence type="ECO:0000256" key="8">
    <source>
        <dbReference type="ARBA" id="ARBA00022679"/>
    </source>
</evidence>
<evidence type="ECO:0000313" key="28">
    <source>
        <dbReference type="Ensembl" id="ENSXETP00000093792"/>
    </source>
</evidence>
<evidence type="ECO:0000256" key="23">
    <source>
        <dbReference type="PROSITE-ProRule" id="PRU00504"/>
    </source>
</evidence>
<comment type="pathway">
    <text evidence="3">Protein modification; protein ubiquitination.</text>
</comment>
<comment type="subcellular location">
    <subcellularLocation>
        <location evidence="2">Cytoplasm</location>
    </subcellularLocation>
</comment>
<dbReference type="Gene3D" id="2.120.10.30">
    <property type="entry name" value="TolB, C-terminal domain"/>
    <property type="match status" value="2"/>
</dbReference>
<feature type="compositionally biased region" description="Polar residues" evidence="25">
    <location>
        <begin position="55"/>
        <end position="69"/>
    </location>
</feature>
<dbReference type="EC" id="2.3.2.27" evidence="5"/>
<dbReference type="GO" id="GO:0009896">
    <property type="term" value="P:positive regulation of catabolic process"/>
    <property type="evidence" value="ECO:0007669"/>
    <property type="project" value="UniProtKB-ARBA"/>
</dbReference>
<keyword evidence="6" id="KW-0963">Cytoplasm</keyword>
<evidence type="ECO:0000256" key="18">
    <source>
        <dbReference type="ARBA" id="ARBA00066261"/>
    </source>
</evidence>
<keyword evidence="9" id="KW-0479">Metal-binding</keyword>
<evidence type="ECO:0000256" key="21">
    <source>
        <dbReference type="ARBA" id="ARBA00076816"/>
    </source>
</evidence>
<dbReference type="InterPro" id="IPR011042">
    <property type="entry name" value="6-blade_b-propeller_TolB-like"/>
</dbReference>
<dbReference type="FunFam" id="3.30.40.10:FF:000314">
    <property type="entry name" value="E3 ubiquitin-protein ligase TRIM32"/>
    <property type="match status" value="1"/>
</dbReference>
<feature type="coiled-coil region" evidence="24">
    <location>
        <begin position="494"/>
        <end position="521"/>
    </location>
</feature>
<dbReference type="PROSITE" id="PS51125">
    <property type="entry name" value="NHL"/>
    <property type="match status" value="5"/>
</dbReference>
<evidence type="ECO:0000259" key="27">
    <source>
        <dbReference type="PROSITE" id="PS50119"/>
    </source>
</evidence>
<evidence type="ECO:0000256" key="9">
    <source>
        <dbReference type="ARBA" id="ARBA00022723"/>
    </source>
</evidence>
<feature type="domain" description="RING-type" evidence="26">
    <location>
        <begin position="375"/>
        <end position="420"/>
    </location>
</feature>
<dbReference type="InterPro" id="IPR047051">
    <property type="entry name" value="TRIM32_Bbox1_Znf"/>
</dbReference>
<dbReference type="Pfam" id="PF13445">
    <property type="entry name" value="zf-RING_UBOX"/>
    <property type="match status" value="1"/>
</dbReference>
<dbReference type="PANTHER" id="PTHR46130:SF2">
    <property type="entry name" value="PAPPALYSIN-1"/>
    <property type="match status" value="1"/>
</dbReference>
<dbReference type="InterPro" id="IPR043543">
    <property type="entry name" value="PAPPA/PAPPA2"/>
</dbReference>
<feature type="region of interest" description="Disordered" evidence="25">
    <location>
        <begin position="31"/>
        <end position="75"/>
    </location>
</feature>
<feature type="repeat" description="NHL" evidence="23">
    <location>
        <begin position="817"/>
        <end position="852"/>
    </location>
</feature>
<dbReference type="InterPro" id="IPR000315">
    <property type="entry name" value="Znf_B-box"/>
</dbReference>
<dbReference type="Bgee" id="ENSXETG00000021730">
    <property type="expression patterns" value="Expressed in neurula embryo and 2 other cell types or tissues"/>
</dbReference>
<dbReference type="SUPFAM" id="SSF57845">
    <property type="entry name" value="B-box zinc-binding domain"/>
    <property type="match status" value="1"/>
</dbReference>
<evidence type="ECO:0000256" key="14">
    <source>
        <dbReference type="ARBA" id="ARBA00022833"/>
    </source>
</evidence>
<dbReference type="SUPFAM" id="SSF57850">
    <property type="entry name" value="RING/U-box"/>
    <property type="match status" value="1"/>
</dbReference>
<keyword evidence="17" id="KW-1015">Disulfide bond</keyword>
<feature type="repeat" description="NHL" evidence="23">
    <location>
        <begin position="768"/>
        <end position="811"/>
    </location>
</feature>
<dbReference type="GO" id="GO:0019725">
    <property type="term" value="P:cellular homeostasis"/>
    <property type="evidence" value="ECO:0007669"/>
    <property type="project" value="UniProtKB-ARBA"/>
</dbReference>
<dbReference type="SMART" id="SM00336">
    <property type="entry name" value="BBOX"/>
    <property type="match status" value="1"/>
</dbReference>
<dbReference type="InterPro" id="IPR058897">
    <property type="entry name" value="PAPPA_SD_C"/>
</dbReference>
<keyword evidence="10" id="KW-0732">Signal</keyword>
<comment type="catalytic activity">
    <reaction evidence="1">
        <text>S-ubiquitinyl-[E2 ubiquitin-conjugating enzyme]-L-cysteine + [acceptor protein]-L-lysine = [E2 ubiquitin-conjugating enzyme]-L-cysteine + N(6)-ubiquitinyl-[acceptor protein]-L-lysine.</text>
        <dbReference type="EC" id="2.3.2.27"/>
    </reaction>
</comment>
<protein>
    <recommendedName>
        <fullName evidence="19">E3 ubiquitin-protein ligase TRIM32</fullName>
        <ecNumber evidence="5">2.3.2.27</ecNumber>
    </recommendedName>
    <alternativeName>
        <fullName evidence="20">RING-type E3 ubiquitin transferase TRIM32</fullName>
    </alternativeName>
    <alternativeName>
        <fullName evidence="21">Tripartite motif-containing protein 32</fullName>
    </alternativeName>
</protein>
<dbReference type="PANTHER" id="PTHR46130">
    <property type="entry name" value="LAMGL DOMAIN-CONTAINING PROTEIN"/>
    <property type="match status" value="1"/>
</dbReference>
<evidence type="ECO:0000256" key="22">
    <source>
        <dbReference type="PROSITE-ProRule" id="PRU00024"/>
    </source>
</evidence>
<keyword evidence="8" id="KW-0808">Transferase</keyword>
<dbReference type="Gene3D" id="3.30.40.10">
    <property type="entry name" value="Zinc/RING finger domain, C3HC4 (zinc finger)"/>
    <property type="match status" value="1"/>
</dbReference>
<sequence>MDFSMKEVGTACHLCADQRVLVQYAANASSPVPCNPSGHWSPREAEGHPDVEQPCETSVRTWSPNSGGNHHNVPPTCPEPHGCHLQLEFSHAVVPQSLTIWVTFVNTEWDTSGAVVDVKLLMVNGKELSLGPQNIFCDVPLTIKLDNKDINEEVFGIQIYTKDNLMEIDAAMITSVPNSPLCAGCMPVHYKVLRDPPVEGEVPSLISNLHRRYTDTNLKLNSIYKYQVVTMSGNKESEPSPELVYQHGSGYCGDGIIQEDLGEECDDMNKLNGDGCSFFCRQEVSFNCLDEPSRCYFHDGDGVCEEFERMTSIKDCGVYTPKGFLDQWASNVSVSHQSEQLCPGWVVIGQPAATQETMAAASVLNVDALREVLECPICMEAYTEELLRPKLLQCGHTTCTQCLEKLLASNINGVRCPFCSRVTRVTSLANLADNLTVLKIINTSELGQTVIGLMCKSCKRRLPRFFCKNCIVSLCDACKEADHVLLNHIVLSLQDAANERRKTLEERLAKLRQCMQDLQKRKSILEGLTSQVKCKYKSILQDYSKEECRVQEELARSRKMFTASLSEVEKLNSQMLDEQAYLLNITEVQLVSRCDYILLKIKQSDTALLEDSLEEEAEPELAADLTSELTLQDPEFLKVGHAGPIQVGQVVKKPYIVNMQEPLPEVSTFTTISYKEMDMQSEEISSVQSCPSAPLTKIPEASCNLQQCQFLRKMGSKGNMPGMFNLPVSLHVTALGEVLVADRGNCRIQVFNRKGFLREIRRSPSGIDTFVLSFLGADLPNLIPLSVTMNCHGLIGVTDNYDNSVKVYTMEGHCIACHRSQLSKPWGIAAMPSGQFVVTDVEGGKLWCLTVDRSLGVVKYSRLCNAVRPKFVTCDQEGTVYFTQGLGLNLENRQFEHHLEGGFSIGSVGSDGQLGRQISHFFSENEDFRCIAGMCVGARGDLIVADSGRKEILHFPKSGGYSILIREGLTCPVGVSVTPKGQLLVLDCWDHCIKIYSYNVRRYSTP</sequence>
<reference evidence="28" key="1">
    <citation type="journal article" date="2010" name="Science">
        <title>The genome of the Western clawed frog Xenopus tropicalis.</title>
        <authorList>
            <person name="Hellsten U."/>
            <person name="Harland R.M."/>
            <person name="Gilchrist M.J."/>
            <person name="Hendrix D."/>
            <person name="Jurka J."/>
            <person name="Kapitonov V."/>
            <person name="Ovcharenko I."/>
            <person name="Putnam N.H."/>
            <person name="Shu S."/>
            <person name="Taher L."/>
            <person name="Blitz I.L."/>
            <person name="Blumberg B."/>
            <person name="Dichmann D.S."/>
            <person name="Dubchak I."/>
            <person name="Amaya E."/>
            <person name="Detter J.C."/>
            <person name="Fletcher R."/>
            <person name="Gerhard D.S."/>
            <person name="Goodstein D."/>
            <person name="Graves T."/>
            <person name="Grigoriev I.V."/>
            <person name="Grimwood J."/>
            <person name="Kawashima T."/>
            <person name="Lindquist E."/>
            <person name="Lucas S.M."/>
            <person name="Mead P.E."/>
            <person name="Mitros T."/>
            <person name="Ogino H."/>
            <person name="Ohta Y."/>
            <person name="Poliakov A.V."/>
            <person name="Pollet N."/>
            <person name="Robert J."/>
            <person name="Salamov A."/>
            <person name="Sater A.K."/>
            <person name="Schmutz J."/>
            <person name="Terry A."/>
            <person name="Vize P.D."/>
            <person name="Warren W.C."/>
            <person name="Wells D."/>
            <person name="Wills A."/>
            <person name="Wilson R.K."/>
            <person name="Zimmerman L.B."/>
            <person name="Zorn A.M."/>
            <person name="Grainger R."/>
            <person name="Grammer T."/>
            <person name="Khokha M.K."/>
            <person name="Richardson P.M."/>
            <person name="Rokhsar D.S."/>
        </authorList>
    </citation>
    <scope>NUCLEOTIDE SEQUENCE [LARGE SCALE GENOMIC DNA]</scope>
    <source>
        <strain evidence="28">Nigerian</strain>
    </source>
</reference>
<dbReference type="GO" id="GO:0008270">
    <property type="term" value="F:zinc ion binding"/>
    <property type="evidence" value="ECO:0007669"/>
    <property type="project" value="UniProtKB-KW"/>
</dbReference>
<evidence type="ECO:0000256" key="17">
    <source>
        <dbReference type="ARBA" id="ARBA00023157"/>
    </source>
</evidence>
<keyword evidence="7" id="KW-0597">Phosphoprotein</keyword>
<evidence type="ECO:0000256" key="7">
    <source>
        <dbReference type="ARBA" id="ARBA00022553"/>
    </source>
</evidence>
<organism evidence="28">
    <name type="scientific">Xenopus tropicalis</name>
    <name type="common">Western clawed frog</name>
    <name type="synonym">Silurana tropicalis</name>
    <dbReference type="NCBI Taxonomy" id="8364"/>
    <lineage>
        <taxon>Eukaryota</taxon>
        <taxon>Metazoa</taxon>
        <taxon>Chordata</taxon>
        <taxon>Craniata</taxon>
        <taxon>Vertebrata</taxon>
        <taxon>Euteleostomi</taxon>
        <taxon>Amphibia</taxon>
        <taxon>Batrachia</taxon>
        <taxon>Anura</taxon>
        <taxon>Pipoidea</taxon>
        <taxon>Pipidae</taxon>
        <taxon>Xenopodinae</taxon>
        <taxon>Xenopus</taxon>
        <taxon>Silurana</taxon>
    </lineage>
</organism>
<evidence type="ECO:0000256" key="6">
    <source>
        <dbReference type="ARBA" id="ARBA00022490"/>
    </source>
</evidence>
<dbReference type="GO" id="GO:2000147">
    <property type="term" value="P:positive regulation of cell motility"/>
    <property type="evidence" value="ECO:0007669"/>
    <property type="project" value="UniProtKB-ARBA"/>
</dbReference>
<gene>
    <name evidence="28" type="primary">pappa</name>
</gene>
<accession>A0A6I8SA80</accession>
<evidence type="ECO:0000256" key="10">
    <source>
        <dbReference type="ARBA" id="ARBA00022729"/>
    </source>
</evidence>
<feature type="repeat" description="NHL" evidence="23">
    <location>
        <begin position="915"/>
        <end position="958"/>
    </location>
</feature>
<dbReference type="PROSITE" id="PS50119">
    <property type="entry name" value="ZF_BBOX"/>
    <property type="match status" value="1"/>
</dbReference>
<feature type="repeat" description="NHL" evidence="23">
    <location>
        <begin position="969"/>
        <end position="999"/>
    </location>
</feature>
<dbReference type="GO" id="GO:0005737">
    <property type="term" value="C:cytoplasm"/>
    <property type="evidence" value="ECO:0007669"/>
    <property type="project" value="UniProtKB-SubCell"/>
</dbReference>
<keyword evidence="16 24" id="KW-0175">Coiled coil</keyword>
<reference evidence="28" key="2">
    <citation type="submission" date="2020-05" db="UniProtKB">
        <authorList>
            <consortium name="Ensembl"/>
        </authorList>
    </citation>
    <scope>IDENTIFICATION</scope>
</reference>
<dbReference type="NCBIfam" id="TIGR02232">
    <property type="entry name" value="myxo_disulf_rpt"/>
    <property type="match status" value="1"/>
</dbReference>
<feature type="domain" description="B box-type" evidence="27">
    <location>
        <begin position="454"/>
        <end position="493"/>
    </location>
</feature>
<dbReference type="InterPro" id="IPR013083">
    <property type="entry name" value="Znf_RING/FYVE/PHD"/>
</dbReference>
<evidence type="ECO:0000256" key="13">
    <source>
        <dbReference type="ARBA" id="ARBA00022786"/>
    </source>
</evidence>
<dbReference type="CDD" id="cd16587">
    <property type="entry name" value="RING-HC_TRIM32_C-VII"/>
    <property type="match status" value="1"/>
</dbReference>
<dbReference type="GO" id="GO:0010468">
    <property type="term" value="P:regulation of gene expression"/>
    <property type="evidence" value="ECO:0007669"/>
    <property type="project" value="UniProtKB-ARBA"/>
</dbReference>
<dbReference type="Pfam" id="PF00643">
    <property type="entry name" value="zf-B_box"/>
    <property type="match status" value="1"/>
</dbReference>